<reference evidence="2" key="2">
    <citation type="submission" date="2020-11" db="EMBL/GenBank/DDBJ databases">
        <authorList>
            <person name="McCartney M.A."/>
            <person name="Auch B."/>
            <person name="Kono T."/>
            <person name="Mallez S."/>
            <person name="Becker A."/>
            <person name="Gohl D.M."/>
            <person name="Silverstein K.A.T."/>
            <person name="Koren S."/>
            <person name="Bechman K.B."/>
            <person name="Herman A."/>
            <person name="Abrahante J.E."/>
            <person name="Garbe J."/>
        </authorList>
    </citation>
    <scope>NUCLEOTIDE SEQUENCE</scope>
    <source>
        <strain evidence="2">Duluth1</strain>
        <tissue evidence="2">Whole animal</tissue>
    </source>
</reference>
<proteinExistence type="predicted"/>
<comment type="caution">
    <text evidence="2">The sequence shown here is derived from an EMBL/GenBank/DDBJ whole genome shotgun (WGS) entry which is preliminary data.</text>
</comment>
<accession>A0A9D4B8M6</accession>
<feature type="region of interest" description="Disordered" evidence="1">
    <location>
        <begin position="1"/>
        <end position="64"/>
    </location>
</feature>
<keyword evidence="3" id="KW-1185">Reference proteome</keyword>
<sequence length="319" mass="35989">MANHRQPTRGRVSRSSIGQTDSNRKYSRTRRSRVSLQSSASDVNVSVIDSEDGQGHATGPKNDAMTPQQVWAAFENCVKRIDNTSPECFAKKPKPTFVSSGTFQQVMLDMYGNTEYANTKGYTILKQKLSNMAKATGLAARMMNRIAYKGQDEDEEDDSFEYMGNDESDAGDEYFEPEGIIQATAKRGWTVLKRQVNENVMEQKTQTQKLNWLMLQHTLKQMSNMERARQDLYERYGIVPTTLSDGRVVCENQMLSDRARAQIYGQTEADKPGAGIGRLHLQSMNVRSKSYIGQSSSRMIDVKSPMNAKARTFRPFTAK</sequence>
<feature type="compositionally biased region" description="Basic residues" evidence="1">
    <location>
        <begin position="1"/>
        <end position="12"/>
    </location>
</feature>
<evidence type="ECO:0000256" key="1">
    <source>
        <dbReference type="SAM" id="MobiDB-lite"/>
    </source>
</evidence>
<name>A0A9D4B8M6_DREPO</name>
<evidence type="ECO:0000313" key="3">
    <source>
        <dbReference type="Proteomes" id="UP000828390"/>
    </source>
</evidence>
<reference evidence="2" key="1">
    <citation type="journal article" date="2019" name="bioRxiv">
        <title>The Genome of the Zebra Mussel, Dreissena polymorpha: A Resource for Invasive Species Research.</title>
        <authorList>
            <person name="McCartney M.A."/>
            <person name="Auch B."/>
            <person name="Kono T."/>
            <person name="Mallez S."/>
            <person name="Zhang Y."/>
            <person name="Obille A."/>
            <person name="Becker A."/>
            <person name="Abrahante J.E."/>
            <person name="Garbe J."/>
            <person name="Badalamenti J.P."/>
            <person name="Herman A."/>
            <person name="Mangelson H."/>
            <person name="Liachko I."/>
            <person name="Sullivan S."/>
            <person name="Sone E.D."/>
            <person name="Koren S."/>
            <person name="Silverstein K.A.T."/>
            <person name="Beckman K.B."/>
            <person name="Gohl D.M."/>
        </authorList>
    </citation>
    <scope>NUCLEOTIDE SEQUENCE</scope>
    <source>
        <strain evidence="2">Duluth1</strain>
        <tissue evidence="2">Whole animal</tissue>
    </source>
</reference>
<dbReference type="AlphaFoldDB" id="A0A9D4B8M6"/>
<dbReference type="Proteomes" id="UP000828390">
    <property type="component" value="Unassembled WGS sequence"/>
</dbReference>
<evidence type="ECO:0000313" key="2">
    <source>
        <dbReference type="EMBL" id="KAH3693316.1"/>
    </source>
</evidence>
<feature type="compositionally biased region" description="Polar residues" evidence="1">
    <location>
        <begin position="34"/>
        <end position="44"/>
    </location>
</feature>
<protein>
    <submittedName>
        <fullName evidence="2">Uncharacterized protein</fullName>
    </submittedName>
</protein>
<dbReference type="EMBL" id="JAIWYP010000017">
    <property type="protein sequence ID" value="KAH3693316.1"/>
    <property type="molecule type" value="Genomic_DNA"/>
</dbReference>
<organism evidence="2 3">
    <name type="scientific">Dreissena polymorpha</name>
    <name type="common">Zebra mussel</name>
    <name type="synonym">Mytilus polymorpha</name>
    <dbReference type="NCBI Taxonomy" id="45954"/>
    <lineage>
        <taxon>Eukaryota</taxon>
        <taxon>Metazoa</taxon>
        <taxon>Spiralia</taxon>
        <taxon>Lophotrochozoa</taxon>
        <taxon>Mollusca</taxon>
        <taxon>Bivalvia</taxon>
        <taxon>Autobranchia</taxon>
        <taxon>Heteroconchia</taxon>
        <taxon>Euheterodonta</taxon>
        <taxon>Imparidentia</taxon>
        <taxon>Neoheterodontei</taxon>
        <taxon>Myida</taxon>
        <taxon>Dreissenoidea</taxon>
        <taxon>Dreissenidae</taxon>
        <taxon>Dreissena</taxon>
    </lineage>
</organism>
<gene>
    <name evidence="2" type="ORF">DPMN_192720</name>
</gene>